<feature type="domain" description="ATPase MORC2 chromo" evidence="7">
    <location>
        <begin position="115"/>
        <end position="177"/>
    </location>
</feature>
<dbReference type="Proteomes" id="UP001482620">
    <property type="component" value="Unassembled WGS sequence"/>
</dbReference>
<dbReference type="InterPro" id="IPR056360">
    <property type="entry name" value="Chromo_MORC2_6th"/>
</dbReference>
<name>A0ABV0T0X5_9TELE</name>
<evidence type="ECO:0000256" key="5">
    <source>
        <dbReference type="SAM" id="Coils"/>
    </source>
</evidence>
<feature type="compositionally biased region" description="Polar residues" evidence="6">
    <location>
        <begin position="72"/>
        <end position="81"/>
    </location>
</feature>
<evidence type="ECO:0000259" key="7">
    <source>
        <dbReference type="Pfam" id="PF23327"/>
    </source>
</evidence>
<feature type="compositionally biased region" description="Basic and acidic residues" evidence="6">
    <location>
        <begin position="94"/>
        <end position="117"/>
    </location>
</feature>
<keyword evidence="3 5" id="KW-0175">Coiled coil</keyword>
<dbReference type="PANTHER" id="PTHR23337:SF3">
    <property type="entry name" value="MORC FAMILY CW-TYPE ZINC FINGER 2"/>
    <property type="match status" value="1"/>
</dbReference>
<evidence type="ECO:0000313" key="8">
    <source>
        <dbReference type="EMBL" id="MEQ2226025.1"/>
    </source>
</evidence>
<evidence type="ECO:0000256" key="3">
    <source>
        <dbReference type="ARBA" id="ARBA00023054"/>
    </source>
</evidence>
<protein>
    <submittedName>
        <fullName evidence="8">ATPase morc2a</fullName>
    </submittedName>
</protein>
<feature type="coiled-coil region" evidence="5">
    <location>
        <begin position="276"/>
        <end position="310"/>
    </location>
</feature>
<evidence type="ECO:0000256" key="4">
    <source>
        <dbReference type="ARBA" id="ARBA00023242"/>
    </source>
</evidence>
<reference evidence="8 9" key="1">
    <citation type="submission" date="2021-06" db="EMBL/GenBank/DDBJ databases">
        <authorList>
            <person name="Palmer J.M."/>
        </authorList>
    </citation>
    <scope>NUCLEOTIDE SEQUENCE [LARGE SCALE GENOMIC DNA]</scope>
    <source>
        <strain evidence="9">if_2019</strain>
        <tissue evidence="8">Muscle</tissue>
    </source>
</reference>
<accession>A0ABV0T0X5</accession>
<organism evidence="8 9">
    <name type="scientific">Ilyodon furcidens</name>
    <name type="common">goldbreast splitfin</name>
    <dbReference type="NCBI Taxonomy" id="33524"/>
    <lineage>
        <taxon>Eukaryota</taxon>
        <taxon>Metazoa</taxon>
        <taxon>Chordata</taxon>
        <taxon>Craniata</taxon>
        <taxon>Vertebrata</taxon>
        <taxon>Euteleostomi</taxon>
        <taxon>Actinopterygii</taxon>
        <taxon>Neopterygii</taxon>
        <taxon>Teleostei</taxon>
        <taxon>Neoteleostei</taxon>
        <taxon>Acanthomorphata</taxon>
        <taxon>Ovalentaria</taxon>
        <taxon>Atherinomorphae</taxon>
        <taxon>Cyprinodontiformes</taxon>
        <taxon>Goodeidae</taxon>
        <taxon>Ilyodon</taxon>
    </lineage>
</organism>
<dbReference type="EMBL" id="JAHRIQ010014275">
    <property type="protein sequence ID" value="MEQ2226025.1"/>
    <property type="molecule type" value="Genomic_DNA"/>
</dbReference>
<evidence type="ECO:0000256" key="1">
    <source>
        <dbReference type="ARBA" id="ARBA00004123"/>
    </source>
</evidence>
<keyword evidence="9" id="KW-1185">Reference proteome</keyword>
<gene>
    <name evidence="8" type="primary">MORC2A_1</name>
    <name evidence="8" type="ORF">ILYODFUR_023472</name>
</gene>
<evidence type="ECO:0000256" key="6">
    <source>
        <dbReference type="SAM" id="MobiDB-lite"/>
    </source>
</evidence>
<feature type="region of interest" description="Disordered" evidence="6">
    <location>
        <begin position="168"/>
        <end position="209"/>
    </location>
</feature>
<proteinExistence type="predicted"/>
<dbReference type="PANTHER" id="PTHR23337">
    <property type="entry name" value="ZINC FINGER CW-TYPE COILED-COIL DOMAIN PROTEIN 1"/>
    <property type="match status" value="1"/>
</dbReference>
<comment type="caution">
    <text evidence="8">The sequence shown here is derived from an EMBL/GenBank/DDBJ whole genome shotgun (WGS) entry which is preliminary data.</text>
</comment>
<dbReference type="Pfam" id="PF23327">
    <property type="entry name" value="Chromo_MORC2_6th"/>
    <property type="match status" value="1"/>
</dbReference>
<feature type="compositionally biased region" description="Basic and acidic residues" evidence="6">
    <location>
        <begin position="55"/>
        <end position="68"/>
    </location>
</feature>
<comment type="subcellular location">
    <subcellularLocation>
        <location evidence="1">Nucleus</location>
    </subcellularLocation>
</comment>
<sequence length="335" mass="37486">MVVPKNLKWSTADTVLLRMVRGVYGVGVLRRSTTISTVLSPVGSTVTAAGSVRPHGPDKTHTQAEKKGISTPARQQPTTPASVPKAVPTQQQGAKEKAPEKLPQKEPENDTKNAQKDKGLLVEVRVNKEWFTGKVIAVEANKQSVRWKVKFDYVPRATPKDRWVFKGSDEVRLMRPPSPNSQTPDTQQETEKGSAPMEPDTTQPGTSREVTDSLVAMLRTMLRYFFPPAFRIPKEDVNSMTAEELMAFPLKEYFQQYESGLQSLCNSYQSRADARAKAVEEKNNTTELKLKEADEKLQKLRTNIVALLQKVQEDIDINTDDELDAYIEDLLTKGD</sequence>
<feature type="region of interest" description="Disordered" evidence="6">
    <location>
        <begin position="45"/>
        <end position="117"/>
    </location>
</feature>
<keyword evidence="2" id="KW-0479">Metal-binding</keyword>
<evidence type="ECO:0000256" key="2">
    <source>
        <dbReference type="ARBA" id="ARBA00022723"/>
    </source>
</evidence>
<keyword evidence="4" id="KW-0539">Nucleus</keyword>
<evidence type="ECO:0000313" key="9">
    <source>
        <dbReference type="Proteomes" id="UP001482620"/>
    </source>
</evidence>